<dbReference type="Pfam" id="PF00004">
    <property type="entry name" value="AAA"/>
    <property type="match status" value="1"/>
</dbReference>
<dbReference type="EMBL" id="BAAATZ010000034">
    <property type="protein sequence ID" value="GAA2737565.1"/>
    <property type="molecule type" value="Genomic_DNA"/>
</dbReference>
<name>A0ABP6HB01_9ACTN</name>
<dbReference type="InterPro" id="IPR050747">
    <property type="entry name" value="Mitochondrial_chaperone_BCS1"/>
</dbReference>
<proteinExistence type="inferred from homology"/>
<keyword evidence="5" id="KW-1185">Reference proteome</keyword>
<dbReference type="InterPro" id="IPR027417">
    <property type="entry name" value="P-loop_NTPase"/>
</dbReference>
<dbReference type="InterPro" id="IPR003593">
    <property type="entry name" value="AAA+_ATPase"/>
</dbReference>
<reference evidence="5" key="1">
    <citation type="journal article" date="2019" name="Int. J. Syst. Evol. Microbiol.">
        <title>The Global Catalogue of Microorganisms (GCM) 10K type strain sequencing project: providing services to taxonomists for standard genome sequencing and annotation.</title>
        <authorList>
            <consortium name="The Broad Institute Genomics Platform"/>
            <consortium name="The Broad Institute Genome Sequencing Center for Infectious Disease"/>
            <person name="Wu L."/>
            <person name="Ma J."/>
        </authorList>
    </citation>
    <scope>NUCLEOTIDE SEQUENCE [LARGE SCALE GENOMIC DNA]</scope>
    <source>
        <strain evidence="5">JCM 8201</strain>
    </source>
</reference>
<evidence type="ECO:0000313" key="5">
    <source>
        <dbReference type="Proteomes" id="UP001501842"/>
    </source>
</evidence>
<dbReference type="Proteomes" id="UP001501842">
    <property type="component" value="Unassembled WGS sequence"/>
</dbReference>
<comment type="similarity">
    <text evidence="1">Belongs to the AAA ATPase family. BCS1 subfamily.</text>
</comment>
<dbReference type="InterPro" id="IPR003959">
    <property type="entry name" value="ATPase_AAA_core"/>
</dbReference>
<evidence type="ECO:0000256" key="1">
    <source>
        <dbReference type="ARBA" id="ARBA00007448"/>
    </source>
</evidence>
<organism evidence="4 5">
    <name type="scientific">Actinocorallia aurantiaca</name>
    <dbReference type="NCBI Taxonomy" id="46204"/>
    <lineage>
        <taxon>Bacteria</taxon>
        <taxon>Bacillati</taxon>
        <taxon>Actinomycetota</taxon>
        <taxon>Actinomycetes</taxon>
        <taxon>Streptosporangiales</taxon>
        <taxon>Thermomonosporaceae</taxon>
        <taxon>Actinocorallia</taxon>
    </lineage>
</organism>
<dbReference type="SMART" id="SM00382">
    <property type="entry name" value="AAA"/>
    <property type="match status" value="1"/>
</dbReference>
<evidence type="ECO:0000256" key="2">
    <source>
        <dbReference type="SAM" id="MobiDB-lite"/>
    </source>
</evidence>
<gene>
    <name evidence="4" type="ORF">GCM10010439_68200</name>
</gene>
<dbReference type="InterPro" id="IPR045969">
    <property type="entry name" value="DUF5925"/>
</dbReference>
<evidence type="ECO:0000313" key="4">
    <source>
        <dbReference type="EMBL" id="GAA2737565.1"/>
    </source>
</evidence>
<dbReference type="SUPFAM" id="SSF52540">
    <property type="entry name" value="P-loop containing nucleoside triphosphate hydrolases"/>
    <property type="match status" value="1"/>
</dbReference>
<protein>
    <recommendedName>
        <fullName evidence="3">AAA+ ATPase domain-containing protein</fullName>
    </recommendedName>
</protein>
<sequence length="361" mass="39002">MNVDDADSPRDVIDALALQRFIRGEHPYARSTRVERVRADAPLRPADSTVLRSAEEDGGGSVLAAGEGYSLRAVRWPGGSAQVEVTAVSRELAASVLEEAVRDAAEPVPEDEDRVEMGFWHAGMNGSPVRRERSISAPSWADIRGNYPSVAVPALDRLMELTARDLTGRLLLLHGPPGTGKTTLLRALAREWSDWCQVDCLLDPERLFSDPGYLMSVAVGADGNDDAPRWRMLLLEDCDELIRVEAKQNTGQGLSRLLNLTDGMLGQGRDVIIAITTNEDLSHLHPAVIRPGRCMAQLEIGRLPRDEASAWLERSETVLPPGARLAPEGSTLAELTALAAASQQITTAPPAPEAPSSGNYL</sequence>
<feature type="region of interest" description="Disordered" evidence="2">
    <location>
        <begin position="342"/>
        <end position="361"/>
    </location>
</feature>
<comment type="caution">
    <text evidence="4">The sequence shown here is derived from an EMBL/GenBank/DDBJ whole genome shotgun (WGS) entry which is preliminary data.</text>
</comment>
<dbReference type="Gene3D" id="3.40.50.300">
    <property type="entry name" value="P-loop containing nucleotide triphosphate hydrolases"/>
    <property type="match status" value="1"/>
</dbReference>
<evidence type="ECO:0000259" key="3">
    <source>
        <dbReference type="SMART" id="SM00382"/>
    </source>
</evidence>
<feature type="domain" description="AAA+ ATPase" evidence="3">
    <location>
        <begin position="167"/>
        <end position="304"/>
    </location>
</feature>
<dbReference type="Pfam" id="PF19347">
    <property type="entry name" value="DUF5925"/>
    <property type="match status" value="1"/>
</dbReference>
<accession>A0ABP6HB01</accession>
<dbReference type="PANTHER" id="PTHR23070">
    <property type="entry name" value="BCS1 AAA-TYPE ATPASE"/>
    <property type="match status" value="1"/>
</dbReference>